<feature type="binding site" evidence="10">
    <location>
        <begin position="10"/>
        <end position="17"/>
    </location>
    <ligand>
        <name>ATP</name>
        <dbReference type="ChEBI" id="CHEBI:30616"/>
    </ligand>
</feature>
<dbReference type="SUPFAM" id="SSF52540">
    <property type="entry name" value="P-loop containing nucleoside triphosphate hydrolases"/>
    <property type="match status" value="1"/>
</dbReference>
<feature type="domain" description="CobQ/CobB/MinD/ParA nucleotide binding" evidence="11">
    <location>
        <begin position="4"/>
        <end position="204"/>
    </location>
</feature>
<evidence type="ECO:0000313" key="12">
    <source>
        <dbReference type="EMBL" id="HIU21245.1"/>
    </source>
</evidence>
<dbReference type="InterPro" id="IPR002586">
    <property type="entry name" value="CobQ/CobB/MinD/ParA_Nub-bd_dom"/>
</dbReference>
<organism evidence="12 13">
    <name type="scientific">Candidatus Limadaptatus stercorigallinarum</name>
    <dbReference type="NCBI Taxonomy" id="2840845"/>
    <lineage>
        <taxon>Bacteria</taxon>
        <taxon>Bacillati</taxon>
        <taxon>Bacillota</taxon>
        <taxon>Clostridia</taxon>
        <taxon>Eubacteriales</taxon>
        <taxon>Candidatus Limadaptatus</taxon>
    </lineage>
</organism>
<dbReference type="PANTHER" id="PTHR43384">
    <property type="entry name" value="SEPTUM SITE-DETERMINING PROTEIN MIND HOMOLOG, CHLOROPLASTIC-RELATED"/>
    <property type="match status" value="1"/>
</dbReference>
<reference evidence="12" key="1">
    <citation type="submission" date="2020-10" db="EMBL/GenBank/DDBJ databases">
        <authorList>
            <person name="Gilroy R."/>
        </authorList>
    </citation>
    <scope>NUCLEOTIDE SEQUENCE</scope>
    <source>
        <strain evidence="12">1063</strain>
    </source>
</reference>
<evidence type="ECO:0000256" key="4">
    <source>
        <dbReference type="ARBA" id="ARBA00022741"/>
    </source>
</evidence>
<keyword evidence="3" id="KW-0132">Cell division</keyword>
<dbReference type="GO" id="GO:0051782">
    <property type="term" value="P:negative regulation of cell division"/>
    <property type="evidence" value="ECO:0007669"/>
    <property type="project" value="TreeGrafter"/>
</dbReference>
<name>A0A9D1L228_9FIRM</name>
<dbReference type="Pfam" id="PF01656">
    <property type="entry name" value="CbiA"/>
    <property type="match status" value="1"/>
</dbReference>
<dbReference type="Proteomes" id="UP000824088">
    <property type="component" value="Unassembled WGS sequence"/>
</dbReference>
<sequence length="250" mass="26965">MRKIVVTSGKGGVGKTTVTASLGRKLADMGYRVVLADADVGLNNLDVVTGVDSRVVYDIGDVLSGKCRIFQALVPDHESTAKILPSAGSGENMSAQAFRGVIDSLSDFDFVLIDCPAGIENGFHRAVSAATEAIVVTTPSASAIRDADKVVSLLSAYRLEDVSLVVNRVRHDMVARGEMMDAADIARLLHTPAVGVIPEDDCVTLYQQLGRVPSFALSEKAFCLLADNIANRTKKYAEVRGRMRRKRRWL</sequence>
<dbReference type="GO" id="GO:0000917">
    <property type="term" value="P:division septum assembly"/>
    <property type="evidence" value="ECO:0007669"/>
    <property type="project" value="UniProtKB-KW"/>
</dbReference>
<dbReference type="AlphaFoldDB" id="A0A9D1L228"/>
<comment type="similarity">
    <text evidence="1">Belongs to the ParA family. MinD subfamily.</text>
</comment>
<accession>A0A9D1L228</accession>
<gene>
    <name evidence="12" type="primary">minD</name>
    <name evidence="12" type="ORF">IAD51_03260</name>
</gene>
<dbReference type="PANTHER" id="PTHR43384:SF6">
    <property type="entry name" value="SEPTUM SITE-DETERMINING PROTEIN MIND HOMOLOG, CHLOROPLASTIC"/>
    <property type="match status" value="1"/>
</dbReference>
<evidence type="ECO:0000256" key="1">
    <source>
        <dbReference type="ARBA" id="ARBA00010257"/>
    </source>
</evidence>
<evidence type="ECO:0000256" key="6">
    <source>
        <dbReference type="ARBA" id="ARBA00023210"/>
    </source>
</evidence>
<dbReference type="PIRSF" id="PIRSF003092">
    <property type="entry name" value="MinD"/>
    <property type="match status" value="1"/>
</dbReference>
<comment type="caution">
    <text evidence="12">The sequence shown here is derived from an EMBL/GenBank/DDBJ whole genome shotgun (WGS) entry which is preliminary data.</text>
</comment>
<evidence type="ECO:0000259" key="11">
    <source>
        <dbReference type="Pfam" id="PF01656"/>
    </source>
</evidence>
<comment type="function">
    <text evidence="8">ATPase required for the correct placement of the division site. Cell division inhibitors MinC and MinD act in concert to form an inhibitor capable of blocking formation of the polar Z ring septums. Rapidly oscillates between the poles of the cell to destabilize FtsZ filaments that have formed before they mature into polar Z rings.</text>
</comment>
<protein>
    <recommendedName>
        <fullName evidence="2">Septum site-determining protein MinD</fullName>
    </recommendedName>
    <alternativeName>
        <fullName evidence="9">Cell division inhibitor MinD</fullName>
    </alternativeName>
</protein>
<dbReference type="GO" id="GO:0009898">
    <property type="term" value="C:cytoplasmic side of plasma membrane"/>
    <property type="evidence" value="ECO:0007669"/>
    <property type="project" value="TreeGrafter"/>
</dbReference>
<reference evidence="12" key="2">
    <citation type="journal article" date="2021" name="PeerJ">
        <title>Extensive microbial diversity within the chicken gut microbiome revealed by metagenomics and culture.</title>
        <authorList>
            <person name="Gilroy R."/>
            <person name="Ravi A."/>
            <person name="Getino M."/>
            <person name="Pursley I."/>
            <person name="Horton D.L."/>
            <person name="Alikhan N.F."/>
            <person name="Baker D."/>
            <person name="Gharbi K."/>
            <person name="Hall N."/>
            <person name="Watson M."/>
            <person name="Adriaenssens E.M."/>
            <person name="Foster-Nyarko E."/>
            <person name="Jarju S."/>
            <person name="Secka A."/>
            <person name="Antonio M."/>
            <person name="Oren A."/>
            <person name="Chaudhuri R.R."/>
            <person name="La Ragione R."/>
            <person name="Hildebrand F."/>
            <person name="Pallen M.J."/>
        </authorList>
    </citation>
    <scope>NUCLEOTIDE SEQUENCE</scope>
    <source>
        <strain evidence="12">1063</strain>
    </source>
</reference>
<dbReference type="GO" id="GO:0016887">
    <property type="term" value="F:ATP hydrolysis activity"/>
    <property type="evidence" value="ECO:0007669"/>
    <property type="project" value="InterPro"/>
</dbReference>
<dbReference type="EMBL" id="DVMN01000057">
    <property type="protein sequence ID" value="HIU21245.1"/>
    <property type="molecule type" value="Genomic_DNA"/>
</dbReference>
<keyword evidence="7" id="KW-0131">Cell cycle</keyword>
<keyword evidence="4 10" id="KW-0547">Nucleotide-binding</keyword>
<dbReference type="InterPro" id="IPR010223">
    <property type="entry name" value="MinD"/>
</dbReference>
<dbReference type="InterPro" id="IPR025501">
    <property type="entry name" value="MinD_FleN"/>
</dbReference>
<evidence type="ECO:0000256" key="10">
    <source>
        <dbReference type="PIRSR" id="PIRSR003092-1"/>
    </source>
</evidence>
<dbReference type="NCBIfam" id="TIGR01968">
    <property type="entry name" value="minD_bact"/>
    <property type="match status" value="1"/>
</dbReference>
<evidence type="ECO:0000256" key="8">
    <source>
        <dbReference type="ARBA" id="ARBA00025436"/>
    </source>
</evidence>
<dbReference type="Gene3D" id="3.40.50.300">
    <property type="entry name" value="P-loop containing nucleotide triphosphate hydrolases"/>
    <property type="match status" value="1"/>
</dbReference>
<evidence type="ECO:0000256" key="7">
    <source>
        <dbReference type="ARBA" id="ARBA00023306"/>
    </source>
</evidence>
<evidence type="ECO:0000256" key="3">
    <source>
        <dbReference type="ARBA" id="ARBA00022618"/>
    </source>
</evidence>
<dbReference type="InterPro" id="IPR027417">
    <property type="entry name" value="P-loop_NTPase"/>
</dbReference>
<evidence type="ECO:0000313" key="13">
    <source>
        <dbReference type="Proteomes" id="UP000824088"/>
    </source>
</evidence>
<keyword evidence="6" id="KW-0717">Septation</keyword>
<evidence type="ECO:0000256" key="2">
    <source>
        <dbReference type="ARBA" id="ARBA00016887"/>
    </source>
</evidence>
<evidence type="ECO:0000256" key="9">
    <source>
        <dbReference type="ARBA" id="ARBA00032845"/>
    </source>
</evidence>
<dbReference type="GO" id="GO:0005524">
    <property type="term" value="F:ATP binding"/>
    <property type="evidence" value="ECO:0007669"/>
    <property type="project" value="UniProtKB-KW"/>
</dbReference>
<evidence type="ECO:0000256" key="5">
    <source>
        <dbReference type="ARBA" id="ARBA00022840"/>
    </source>
</evidence>
<dbReference type="InterPro" id="IPR050625">
    <property type="entry name" value="ParA/MinD_ATPase"/>
</dbReference>
<dbReference type="GO" id="GO:0005829">
    <property type="term" value="C:cytosol"/>
    <property type="evidence" value="ECO:0007669"/>
    <property type="project" value="TreeGrafter"/>
</dbReference>
<keyword evidence="5 10" id="KW-0067">ATP-binding</keyword>
<proteinExistence type="inferred from homology"/>